<dbReference type="AlphaFoldDB" id="A0A1M5P382"/>
<feature type="transmembrane region" description="Helical" evidence="1">
    <location>
        <begin position="12"/>
        <end position="29"/>
    </location>
</feature>
<dbReference type="Proteomes" id="UP000184522">
    <property type="component" value="Unassembled WGS sequence"/>
</dbReference>
<keyword evidence="3" id="KW-1185">Reference proteome</keyword>
<keyword evidence="1" id="KW-0812">Transmembrane</keyword>
<dbReference type="OrthoDB" id="1135060at2"/>
<reference evidence="3" key="1">
    <citation type="submission" date="2016-11" db="EMBL/GenBank/DDBJ databases">
        <authorList>
            <person name="Varghese N."/>
            <person name="Submissions S."/>
        </authorList>
    </citation>
    <scope>NUCLEOTIDE SEQUENCE [LARGE SCALE GENOMIC DNA]</scope>
    <source>
        <strain evidence="3">DSM 25330</strain>
    </source>
</reference>
<protein>
    <recommendedName>
        <fullName evidence="4">SmpA / OmlA family protein</fullName>
    </recommendedName>
</protein>
<sequence>MKLRLKRKDQIGFTFFLAFVISTSLIWFFEERFNQEIWHTTPEKRYEMLDDILENKFLVGKTKTEVISILGEPDKNLISEGDFFVYDLGKPPSFFDSEPQYLLVTFENEKVVKLSKAID</sequence>
<evidence type="ECO:0000313" key="3">
    <source>
        <dbReference type="Proteomes" id="UP000184522"/>
    </source>
</evidence>
<proteinExistence type="predicted"/>
<keyword evidence="1" id="KW-1133">Transmembrane helix</keyword>
<gene>
    <name evidence="2" type="ORF">SAMN05444148_1353</name>
</gene>
<name>A0A1M5P382_9FLAO</name>
<accession>A0A1M5P382</accession>
<dbReference type="STRING" id="1089305.SAMN05444148_1353"/>
<dbReference type="RefSeq" id="WP_073084540.1">
    <property type="nucleotide sequence ID" value="NZ_FQWS01000001.1"/>
</dbReference>
<evidence type="ECO:0000313" key="2">
    <source>
        <dbReference type="EMBL" id="SHG95633.1"/>
    </source>
</evidence>
<evidence type="ECO:0000256" key="1">
    <source>
        <dbReference type="SAM" id="Phobius"/>
    </source>
</evidence>
<keyword evidence="1" id="KW-0472">Membrane</keyword>
<evidence type="ECO:0008006" key="4">
    <source>
        <dbReference type="Google" id="ProtNLM"/>
    </source>
</evidence>
<dbReference type="EMBL" id="FQWS01000001">
    <property type="protein sequence ID" value="SHG95633.1"/>
    <property type="molecule type" value="Genomic_DNA"/>
</dbReference>
<organism evidence="2 3">
    <name type="scientific">Winogradskyella jejuensis</name>
    <dbReference type="NCBI Taxonomy" id="1089305"/>
    <lineage>
        <taxon>Bacteria</taxon>
        <taxon>Pseudomonadati</taxon>
        <taxon>Bacteroidota</taxon>
        <taxon>Flavobacteriia</taxon>
        <taxon>Flavobacteriales</taxon>
        <taxon>Flavobacteriaceae</taxon>
        <taxon>Winogradskyella</taxon>
    </lineage>
</organism>